<dbReference type="GO" id="GO:0016491">
    <property type="term" value="F:oxidoreductase activity"/>
    <property type="evidence" value="ECO:0007669"/>
    <property type="project" value="InterPro"/>
</dbReference>
<gene>
    <name evidence="4" type="ORF">FGD71_003795</name>
</gene>
<dbReference type="InterPro" id="IPR051603">
    <property type="entry name" value="Zinc-ADH_QOR/CCCR"/>
</dbReference>
<dbReference type="SUPFAM" id="SSF50129">
    <property type="entry name" value="GroES-like"/>
    <property type="match status" value="1"/>
</dbReference>
<organism evidence="4 5">
    <name type="scientific">Streptomyces sporangiiformans</name>
    <dbReference type="NCBI Taxonomy" id="2315329"/>
    <lineage>
        <taxon>Bacteria</taxon>
        <taxon>Bacillati</taxon>
        <taxon>Actinomycetota</taxon>
        <taxon>Actinomycetes</taxon>
        <taxon>Kitasatosporales</taxon>
        <taxon>Streptomycetaceae</taxon>
        <taxon>Streptomyces</taxon>
    </lineage>
</organism>
<dbReference type="EMBL" id="VCHX02000046">
    <property type="protein sequence ID" value="TPQ23539.1"/>
    <property type="molecule type" value="Genomic_DNA"/>
</dbReference>
<evidence type="ECO:0000256" key="1">
    <source>
        <dbReference type="ARBA" id="ARBA00022857"/>
    </source>
</evidence>
<dbReference type="PANTHER" id="PTHR44154:SF1">
    <property type="entry name" value="QUINONE OXIDOREDUCTASE"/>
    <property type="match status" value="1"/>
</dbReference>
<sequence>MLASWYDEQGPAADVLHVGDLPDPTPGPGEVRVRVNVSGVNPGDTKKRRGWLGSSMPHPRVIPHSDAAGVIDAVGDGVDARRVGQRVWVYGAQSYRPSGTAAQFTVVPADLAVTLPDHLSDELGASLGIPGITAHRTVFSDGPVDGHLVLVHGVLGGVGSLAAQLARWGGATVIGTVRHGSDLDRVDPAVVTHAVALDADDPVSAIRAHAPNGVHRIVEVALSDNADLDNAVVENGAVIAAYATRDDRPRLPFWPLLFNNVTLRMIGSDDFPVAAKRQAVRDLTGAAAVGMLTVAIGDLYPLEKIAQAHDRVDAGGRGRVLVTIPS</sequence>
<dbReference type="InterPro" id="IPR011032">
    <property type="entry name" value="GroES-like_sf"/>
</dbReference>
<dbReference type="AlphaFoldDB" id="A0A505DQL9"/>
<dbReference type="PANTHER" id="PTHR44154">
    <property type="entry name" value="QUINONE OXIDOREDUCTASE"/>
    <property type="match status" value="1"/>
</dbReference>
<evidence type="ECO:0000259" key="3">
    <source>
        <dbReference type="SMART" id="SM00829"/>
    </source>
</evidence>
<dbReference type="OrthoDB" id="7355832at2"/>
<reference evidence="4 5" key="1">
    <citation type="submission" date="2019-06" db="EMBL/GenBank/DDBJ databases">
        <title>Streptomyces sporangiiformans sp. nov., a novel actinomycete isolated from soil in Mount Song.</title>
        <authorList>
            <person name="Han L."/>
        </authorList>
    </citation>
    <scope>NUCLEOTIDE SEQUENCE [LARGE SCALE GENOMIC DNA]</scope>
    <source>
        <strain evidence="4 5">NEAU-SSA 1</strain>
    </source>
</reference>
<keyword evidence="1" id="KW-0521">NADP</keyword>
<evidence type="ECO:0000313" key="4">
    <source>
        <dbReference type="EMBL" id="TPQ23539.1"/>
    </source>
</evidence>
<dbReference type="InterPro" id="IPR036291">
    <property type="entry name" value="NAD(P)-bd_dom_sf"/>
</dbReference>
<dbReference type="Pfam" id="PF00107">
    <property type="entry name" value="ADH_zinc_N"/>
    <property type="match status" value="1"/>
</dbReference>
<dbReference type="InterPro" id="IPR013154">
    <property type="entry name" value="ADH-like_N"/>
</dbReference>
<feature type="domain" description="Enoyl reductase (ER)" evidence="3">
    <location>
        <begin position="12"/>
        <end position="322"/>
    </location>
</feature>
<proteinExistence type="predicted"/>
<dbReference type="Pfam" id="PF08240">
    <property type="entry name" value="ADH_N"/>
    <property type="match status" value="1"/>
</dbReference>
<dbReference type="InterPro" id="IPR020843">
    <property type="entry name" value="ER"/>
</dbReference>
<evidence type="ECO:0000313" key="5">
    <source>
        <dbReference type="Proteomes" id="UP000317378"/>
    </source>
</evidence>
<dbReference type="SMART" id="SM00829">
    <property type="entry name" value="PKS_ER"/>
    <property type="match status" value="1"/>
</dbReference>
<dbReference type="RefSeq" id="WP_119098934.1">
    <property type="nucleotide sequence ID" value="NZ_QXMJ01000046.1"/>
</dbReference>
<dbReference type="Gene3D" id="3.40.50.720">
    <property type="entry name" value="NAD(P)-binding Rossmann-like Domain"/>
    <property type="match status" value="1"/>
</dbReference>
<dbReference type="Gene3D" id="3.90.180.10">
    <property type="entry name" value="Medium-chain alcohol dehydrogenases, catalytic domain"/>
    <property type="match status" value="1"/>
</dbReference>
<dbReference type="SUPFAM" id="SSF51735">
    <property type="entry name" value="NAD(P)-binding Rossmann-fold domains"/>
    <property type="match status" value="1"/>
</dbReference>
<comment type="caution">
    <text evidence="4">The sequence shown here is derived from an EMBL/GenBank/DDBJ whole genome shotgun (WGS) entry which is preliminary data.</text>
</comment>
<dbReference type="Proteomes" id="UP000317378">
    <property type="component" value="Unassembled WGS sequence"/>
</dbReference>
<dbReference type="InterPro" id="IPR013149">
    <property type="entry name" value="ADH-like_C"/>
</dbReference>
<evidence type="ECO:0000256" key="2">
    <source>
        <dbReference type="SAM" id="MobiDB-lite"/>
    </source>
</evidence>
<feature type="region of interest" description="Disordered" evidence="2">
    <location>
        <begin position="37"/>
        <end position="58"/>
    </location>
</feature>
<dbReference type="CDD" id="cd08253">
    <property type="entry name" value="zeta_crystallin"/>
    <property type="match status" value="1"/>
</dbReference>
<name>A0A505DQL9_9ACTN</name>
<keyword evidence="5" id="KW-1185">Reference proteome</keyword>
<accession>A0A505DQL9</accession>
<protein>
    <submittedName>
        <fullName evidence="4">NADPH:quinone reductase</fullName>
    </submittedName>
</protein>